<proteinExistence type="predicted"/>
<evidence type="ECO:0000313" key="1">
    <source>
        <dbReference type="EMBL" id="MDG3493521.1"/>
    </source>
</evidence>
<name>A0A9X4M4E4_9CYAN</name>
<keyword evidence="2" id="KW-1185">Reference proteome</keyword>
<protein>
    <submittedName>
        <fullName evidence="1">Uncharacterized protein</fullName>
    </submittedName>
</protein>
<organism evidence="1 2">
    <name type="scientific">Pseudanabaena catenata USMAC16</name>
    <dbReference type="NCBI Taxonomy" id="1855837"/>
    <lineage>
        <taxon>Bacteria</taxon>
        <taxon>Bacillati</taxon>
        <taxon>Cyanobacteriota</taxon>
        <taxon>Cyanophyceae</taxon>
        <taxon>Pseudanabaenales</taxon>
        <taxon>Pseudanabaenaceae</taxon>
        <taxon>Pseudanabaena</taxon>
    </lineage>
</organism>
<comment type="caution">
    <text evidence="1">The sequence shown here is derived from an EMBL/GenBank/DDBJ whole genome shotgun (WGS) entry which is preliminary data.</text>
</comment>
<reference evidence="1" key="1">
    <citation type="submission" date="2019-05" db="EMBL/GenBank/DDBJ databases">
        <title>Whole genome sequencing of Pseudanabaena catenata USMAC16.</title>
        <authorList>
            <person name="Khan Z."/>
            <person name="Omar W.M."/>
            <person name="Convey P."/>
            <person name="Merican F."/>
            <person name="Najimudin N."/>
        </authorList>
    </citation>
    <scope>NUCLEOTIDE SEQUENCE</scope>
    <source>
        <strain evidence="1">USMAC16</strain>
    </source>
</reference>
<gene>
    <name evidence="1" type="ORF">FEV09_03020</name>
</gene>
<dbReference type="RefSeq" id="WP_009625559.1">
    <property type="nucleotide sequence ID" value="NZ_VBTY01000013.1"/>
</dbReference>
<accession>A0A9X4M4E4</accession>
<dbReference type="AlphaFoldDB" id="A0A9X4M4E4"/>
<dbReference type="EMBL" id="VBTY01000013">
    <property type="protein sequence ID" value="MDG3493521.1"/>
    <property type="molecule type" value="Genomic_DNA"/>
</dbReference>
<evidence type="ECO:0000313" key="2">
    <source>
        <dbReference type="Proteomes" id="UP001152872"/>
    </source>
</evidence>
<dbReference type="Proteomes" id="UP001152872">
    <property type="component" value="Unassembled WGS sequence"/>
</dbReference>
<sequence>MKIKQLIIVGFSFALPISICLAPQKLQAQEVCGVNDSRQGKRGVPEYYYIPDPKRSGTGSGCSPRFGGQWHRYNGNPNSGGVFGIANTGVLLRSIYGGYSEIRPVGVVDVIPIRVSR</sequence>